<dbReference type="eggNOG" id="COG1881">
    <property type="taxonomic scope" value="Bacteria"/>
</dbReference>
<dbReference type="Proteomes" id="UP000000393">
    <property type="component" value="Chromosome"/>
</dbReference>
<dbReference type="STRING" id="105559.Nwat_1520"/>
<name>D8K698_NITWC</name>
<accession>D8K698</accession>
<keyword evidence="2" id="KW-1185">Reference proteome</keyword>
<dbReference type="HOGENOM" id="CLU_083918_3_0_6"/>
<organism evidence="1 2">
    <name type="scientific">Nitrosococcus watsoni (strain C-113)</name>
    <dbReference type="NCBI Taxonomy" id="105559"/>
    <lineage>
        <taxon>Bacteria</taxon>
        <taxon>Pseudomonadati</taxon>
        <taxon>Pseudomonadota</taxon>
        <taxon>Gammaproteobacteria</taxon>
        <taxon>Chromatiales</taxon>
        <taxon>Chromatiaceae</taxon>
        <taxon>Nitrosococcus</taxon>
    </lineage>
</organism>
<reference evidence="1 2" key="1">
    <citation type="submission" date="2010-06" db="EMBL/GenBank/DDBJ databases">
        <title>Complete sequence of chromosome of Nitrosococcus watsoni C-113.</title>
        <authorList>
            <consortium name="US DOE Joint Genome Institute"/>
            <person name="Lucas S."/>
            <person name="Copeland A."/>
            <person name="Lapidus A."/>
            <person name="Cheng J.-F."/>
            <person name="Bruce D."/>
            <person name="Goodwin L."/>
            <person name="Pitluck S."/>
            <person name="Malfatti S.A."/>
            <person name="Chain P.S.G."/>
            <person name="Land M."/>
            <person name="Hauser L."/>
            <person name="Kyrpides N."/>
            <person name="Ivanova N."/>
            <person name="Cambell M.A."/>
            <person name="Heidelberg J.F."/>
            <person name="Klotz M.G."/>
            <person name="Woyke T."/>
        </authorList>
    </citation>
    <scope>NUCLEOTIDE SEQUENCE [LARGE SCALE GENOMIC DNA]</scope>
    <source>
        <strain evidence="1 2">C-113</strain>
    </source>
</reference>
<dbReference type="InterPro" id="IPR005247">
    <property type="entry name" value="YbhB_YbcL/LppC-like"/>
</dbReference>
<dbReference type="PANTHER" id="PTHR30289:SF1">
    <property type="entry name" value="PEBP (PHOSPHATIDYLETHANOLAMINE-BINDING PROTEIN) FAMILY PROTEIN"/>
    <property type="match status" value="1"/>
</dbReference>
<dbReference type="SUPFAM" id="SSF49777">
    <property type="entry name" value="PEBP-like"/>
    <property type="match status" value="1"/>
</dbReference>
<dbReference type="Gene3D" id="3.90.280.10">
    <property type="entry name" value="PEBP-like"/>
    <property type="match status" value="1"/>
</dbReference>
<proteinExistence type="predicted"/>
<dbReference type="NCBIfam" id="TIGR00481">
    <property type="entry name" value="YbhB/YbcL family Raf kinase inhibitor-like protein"/>
    <property type="match status" value="1"/>
</dbReference>
<dbReference type="KEGG" id="nwa:Nwat_1520"/>
<dbReference type="PANTHER" id="PTHR30289">
    <property type="entry name" value="UNCHARACTERIZED PROTEIN YBCL-RELATED"/>
    <property type="match status" value="1"/>
</dbReference>
<protein>
    <submittedName>
        <fullName evidence="1">PEBP family protein</fullName>
    </submittedName>
</protein>
<sequence>MDFYLKVMASLYKYFLVMLLLFLGASALTFARGDAAMTLTLTSPAFNHQGDIPSEYTCDGQDISPELSWSNLPEGTKSLVLIVDDPDAPDPAAPKMTWVHWLLYNIPPSAAGLLRGVSSSDLPVGTREGLNNWDRTGYGGPCPPIGRHRYFHKLYALAVELPDLGTPTKEDLEKAMTGHIVGQAELVGTYQREQ</sequence>
<evidence type="ECO:0000313" key="2">
    <source>
        <dbReference type="Proteomes" id="UP000000393"/>
    </source>
</evidence>
<gene>
    <name evidence="1" type="ordered locus">Nwat_1520</name>
</gene>
<dbReference type="InterPro" id="IPR008914">
    <property type="entry name" value="PEBP"/>
</dbReference>
<dbReference type="CDD" id="cd00865">
    <property type="entry name" value="PEBP_bact_arch"/>
    <property type="match status" value="1"/>
</dbReference>
<evidence type="ECO:0000313" key="1">
    <source>
        <dbReference type="EMBL" id="ADJ28425.1"/>
    </source>
</evidence>
<dbReference type="Pfam" id="PF01161">
    <property type="entry name" value="PBP"/>
    <property type="match status" value="1"/>
</dbReference>
<dbReference type="InterPro" id="IPR036610">
    <property type="entry name" value="PEBP-like_sf"/>
</dbReference>
<dbReference type="AlphaFoldDB" id="D8K698"/>
<dbReference type="EMBL" id="CP002086">
    <property type="protein sequence ID" value="ADJ28425.1"/>
    <property type="molecule type" value="Genomic_DNA"/>
</dbReference>